<protein>
    <submittedName>
        <fullName evidence="1">Uncharacterized protein</fullName>
    </submittedName>
</protein>
<evidence type="ECO:0000313" key="2">
    <source>
        <dbReference type="Proteomes" id="UP001169006"/>
    </source>
</evidence>
<accession>A0ABT8T3C6</accession>
<dbReference type="Proteomes" id="UP001169006">
    <property type="component" value="Unassembled WGS sequence"/>
</dbReference>
<reference evidence="1" key="2">
    <citation type="submission" date="2023-07" db="EMBL/GenBank/DDBJ databases">
        <authorList>
            <person name="Sun H."/>
        </authorList>
    </citation>
    <scope>NUCLEOTIDE SEQUENCE</scope>
    <source>
        <strain evidence="1">05753</strain>
    </source>
</reference>
<organism evidence="1 2">
    <name type="scientific">Rhizobium oryzicola</name>
    <dbReference type="NCBI Taxonomy" id="1232668"/>
    <lineage>
        <taxon>Bacteria</taxon>
        <taxon>Pseudomonadati</taxon>
        <taxon>Pseudomonadota</taxon>
        <taxon>Alphaproteobacteria</taxon>
        <taxon>Hyphomicrobiales</taxon>
        <taxon>Rhizobiaceae</taxon>
        <taxon>Rhizobium/Agrobacterium group</taxon>
        <taxon>Rhizobium</taxon>
    </lineage>
</organism>
<evidence type="ECO:0000313" key="1">
    <source>
        <dbReference type="EMBL" id="MDO1585070.1"/>
    </source>
</evidence>
<name>A0ABT8T3C6_9HYPH</name>
<keyword evidence="2" id="KW-1185">Reference proteome</keyword>
<proteinExistence type="predicted"/>
<dbReference type="RefSeq" id="WP_302079359.1">
    <property type="nucleotide sequence ID" value="NZ_JAUKWQ010000012.1"/>
</dbReference>
<dbReference type="EMBL" id="JAUKWQ010000012">
    <property type="protein sequence ID" value="MDO1585070.1"/>
    <property type="molecule type" value="Genomic_DNA"/>
</dbReference>
<sequence length="63" mass="7098">MTNAERAVQNAMAAVAASRALRERAAEGRKAFQRIQIASQKPLYVPKGVQLRLDLDFEQRRNS</sequence>
<comment type="caution">
    <text evidence="1">The sequence shown here is derived from an EMBL/GenBank/DDBJ whole genome shotgun (WGS) entry which is preliminary data.</text>
</comment>
<gene>
    <name evidence="1" type="ORF">Q2T52_23510</name>
</gene>
<reference evidence="1" key="1">
    <citation type="journal article" date="2015" name="Int. J. Syst. Evol. Microbiol.">
        <title>Rhizobium oryzicola sp. nov., potential plant-growth-promoting endophytic bacteria isolated from rice roots.</title>
        <authorList>
            <person name="Zhang X.X."/>
            <person name="Gao J.S."/>
            <person name="Cao Y.H."/>
            <person name="Sheirdil R.A."/>
            <person name="Wang X.C."/>
            <person name="Zhang L."/>
        </authorList>
    </citation>
    <scope>NUCLEOTIDE SEQUENCE</scope>
    <source>
        <strain evidence="1">05753</strain>
    </source>
</reference>